<reference evidence="2 3" key="1">
    <citation type="journal article" date="2021" name="Elife">
        <title>Chloroplast acquisition without the gene transfer in kleptoplastic sea slugs, Plakobranchus ocellatus.</title>
        <authorList>
            <person name="Maeda T."/>
            <person name="Takahashi S."/>
            <person name="Yoshida T."/>
            <person name="Shimamura S."/>
            <person name="Takaki Y."/>
            <person name="Nagai Y."/>
            <person name="Toyoda A."/>
            <person name="Suzuki Y."/>
            <person name="Arimoto A."/>
            <person name="Ishii H."/>
            <person name="Satoh N."/>
            <person name="Nishiyama T."/>
            <person name="Hasebe M."/>
            <person name="Maruyama T."/>
            <person name="Minagawa J."/>
            <person name="Obokata J."/>
            <person name="Shigenobu S."/>
        </authorList>
    </citation>
    <scope>NUCLEOTIDE SEQUENCE [LARGE SCALE GENOMIC DNA]</scope>
</reference>
<evidence type="ECO:0000313" key="2">
    <source>
        <dbReference type="EMBL" id="GFN80480.1"/>
    </source>
</evidence>
<protein>
    <submittedName>
        <fullName evidence="2">Uncharacterized protein</fullName>
    </submittedName>
</protein>
<dbReference type="EMBL" id="BLXT01000825">
    <property type="protein sequence ID" value="GFN80480.1"/>
    <property type="molecule type" value="Genomic_DNA"/>
</dbReference>
<dbReference type="AlphaFoldDB" id="A0AAV3XZU0"/>
<gene>
    <name evidence="2" type="ORF">PoB_000698600</name>
</gene>
<feature type="region of interest" description="Disordered" evidence="1">
    <location>
        <begin position="13"/>
        <end position="37"/>
    </location>
</feature>
<accession>A0AAV3XZU0</accession>
<proteinExistence type="predicted"/>
<dbReference type="Proteomes" id="UP000735302">
    <property type="component" value="Unassembled WGS sequence"/>
</dbReference>
<keyword evidence="3" id="KW-1185">Reference proteome</keyword>
<evidence type="ECO:0000313" key="3">
    <source>
        <dbReference type="Proteomes" id="UP000735302"/>
    </source>
</evidence>
<comment type="caution">
    <text evidence="2">The sequence shown here is derived from an EMBL/GenBank/DDBJ whole genome shotgun (WGS) entry which is preliminary data.</text>
</comment>
<organism evidence="2 3">
    <name type="scientific">Plakobranchus ocellatus</name>
    <dbReference type="NCBI Taxonomy" id="259542"/>
    <lineage>
        <taxon>Eukaryota</taxon>
        <taxon>Metazoa</taxon>
        <taxon>Spiralia</taxon>
        <taxon>Lophotrochozoa</taxon>
        <taxon>Mollusca</taxon>
        <taxon>Gastropoda</taxon>
        <taxon>Heterobranchia</taxon>
        <taxon>Euthyneura</taxon>
        <taxon>Panpulmonata</taxon>
        <taxon>Sacoglossa</taxon>
        <taxon>Placobranchoidea</taxon>
        <taxon>Plakobranchidae</taxon>
        <taxon>Plakobranchus</taxon>
    </lineage>
</organism>
<evidence type="ECO:0000256" key="1">
    <source>
        <dbReference type="SAM" id="MobiDB-lite"/>
    </source>
</evidence>
<sequence>MKTKSLQIATREIKQKSHRLPGPGCKERGPASSGTQRHMSFSVLQEDVTPTIICAFLSDIVNKHLIKEIIRYVNSTDGHSFTTAIVEVRAFISIALESGSNSIPLRRTTAPMLL</sequence>
<name>A0AAV3XZU0_9GAST</name>